<dbReference type="EMBL" id="JANPWB010000013">
    <property type="protein sequence ID" value="KAJ1105615.1"/>
    <property type="molecule type" value="Genomic_DNA"/>
</dbReference>
<dbReference type="AlphaFoldDB" id="A0AAV7MPD8"/>
<accession>A0AAV7MPD8</accession>
<keyword evidence="3" id="KW-1185">Reference proteome</keyword>
<feature type="region of interest" description="Disordered" evidence="1">
    <location>
        <begin position="1"/>
        <end position="44"/>
    </location>
</feature>
<evidence type="ECO:0000313" key="3">
    <source>
        <dbReference type="Proteomes" id="UP001066276"/>
    </source>
</evidence>
<comment type="caution">
    <text evidence="2">The sequence shown here is derived from an EMBL/GenBank/DDBJ whole genome shotgun (WGS) entry which is preliminary data.</text>
</comment>
<organism evidence="2 3">
    <name type="scientific">Pleurodeles waltl</name>
    <name type="common">Iberian ribbed newt</name>
    <dbReference type="NCBI Taxonomy" id="8319"/>
    <lineage>
        <taxon>Eukaryota</taxon>
        <taxon>Metazoa</taxon>
        <taxon>Chordata</taxon>
        <taxon>Craniata</taxon>
        <taxon>Vertebrata</taxon>
        <taxon>Euteleostomi</taxon>
        <taxon>Amphibia</taxon>
        <taxon>Batrachia</taxon>
        <taxon>Caudata</taxon>
        <taxon>Salamandroidea</taxon>
        <taxon>Salamandridae</taxon>
        <taxon>Pleurodelinae</taxon>
        <taxon>Pleurodeles</taxon>
    </lineage>
</organism>
<gene>
    <name evidence="2" type="ORF">NDU88_003020</name>
</gene>
<dbReference type="Proteomes" id="UP001066276">
    <property type="component" value="Chromosome 9"/>
</dbReference>
<sequence>MRRNKTARTPSHPLDSRATPTEGRNRSGSGDCIPPTNPSPPTGKLDLIVQEIHESRAAIEHCMDSIAADLSILKADHKKLADKVRAAEGTVTKLAPQYTRNTNIIFDL</sequence>
<proteinExistence type="predicted"/>
<name>A0AAV7MPD8_PLEWA</name>
<evidence type="ECO:0000313" key="2">
    <source>
        <dbReference type="EMBL" id="KAJ1105615.1"/>
    </source>
</evidence>
<reference evidence="2" key="1">
    <citation type="journal article" date="2022" name="bioRxiv">
        <title>Sequencing and chromosome-scale assembly of the giantPleurodeles waltlgenome.</title>
        <authorList>
            <person name="Brown T."/>
            <person name="Elewa A."/>
            <person name="Iarovenko S."/>
            <person name="Subramanian E."/>
            <person name="Araus A.J."/>
            <person name="Petzold A."/>
            <person name="Susuki M."/>
            <person name="Suzuki K.-i.T."/>
            <person name="Hayashi T."/>
            <person name="Toyoda A."/>
            <person name="Oliveira C."/>
            <person name="Osipova E."/>
            <person name="Leigh N.D."/>
            <person name="Simon A."/>
            <person name="Yun M.H."/>
        </authorList>
    </citation>
    <scope>NUCLEOTIDE SEQUENCE</scope>
    <source>
        <strain evidence="2">20211129_DDA</strain>
        <tissue evidence="2">Liver</tissue>
    </source>
</reference>
<protein>
    <submittedName>
        <fullName evidence="2">Uncharacterized protein</fullName>
    </submittedName>
</protein>
<evidence type="ECO:0000256" key="1">
    <source>
        <dbReference type="SAM" id="MobiDB-lite"/>
    </source>
</evidence>